<feature type="transmembrane region" description="Helical" evidence="1">
    <location>
        <begin position="266"/>
        <end position="285"/>
    </location>
</feature>
<reference evidence="3 4" key="1">
    <citation type="journal article" date="2013" name="Curr. Biol.">
        <title>The Genome of the Foraminiferan Reticulomyxa filosa.</title>
        <authorList>
            <person name="Glockner G."/>
            <person name="Hulsmann N."/>
            <person name="Schleicher M."/>
            <person name="Noegel A.A."/>
            <person name="Eichinger L."/>
            <person name="Gallinger C."/>
            <person name="Pawlowski J."/>
            <person name="Sierra R."/>
            <person name="Euteneuer U."/>
            <person name="Pillet L."/>
            <person name="Moustafa A."/>
            <person name="Platzer M."/>
            <person name="Groth M."/>
            <person name="Szafranski K."/>
            <person name="Schliwa M."/>
        </authorList>
    </citation>
    <scope>NUCLEOTIDE SEQUENCE [LARGE SCALE GENOMIC DNA]</scope>
</reference>
<sequence length="343" mass="38821">MQKIGTYCELITQHIRLYCQKVKQGLVLPIQGELHNRQAVETYGKKYTYPNITAEGLNFMVDEVERVLREHLKITAHERIILVAKLTVASEPSVLVQWTITNKVNIVSRYQLEIMQCSNADNNDSKSGDNKNSDNKSSSEVWNKIEEIEVVPTANNGTILLYNKKELTWGNTYKIRMLGCCESKKGKTIVIVETQNCIFGGYTTLPWSTRRTEKTCSSDKTAFLFSLKNESGVNPKSFPIKSGHEKEAIVVGSDGPCFGKKKKPQYFIIFLSYFASLIGIGDIVIKNNFNESIENSSILQSYEGPSHALITGQFRVSNIEKKLLFLKLMYIFFSLNILFQPTA</sequence>
<feature type="transmembrane region" description="Helical" evidence="1">
    <location>
        <begin position="323"/>
        <end position="339"/>
    </location>
</feature>
<dbReference type="Pfam" id="PF07534">
    <property type="entry name" value="TLD"/>
    <property type="match status" value="1"/>
</dbReference>
<dbReference type="InterPro" id="IPR006571">
    <property type="entry name" value="TLDc_dom"/>
</dbReference>
<comment type="caution">
    <text evidence="3">The sequence shown here is derived from an EMBL/GenBank/DDBJ whole genome shotgun (WGS) entry which is preliminary data.</text>
</comment>
<dbReference type="AlphaFoldDB" id="X6LYG6"/>
<protein>
    <recommendedName>
        <fullName evidence="2">TLDc domain-containing protein</fullName>
    </recommendedName>
</protein>
<dbReference type="EMBL" id="ASPP01026658">
    <property type="protein sequence ID" value="ETO06953.1"/>
    <property type="molecule type" value="Genomic_DNA"/>
</dbReference>
<feature type="domain" description="TLDc" evidence="2">
    <location>
        <begin position="176"/>
        <end position="320"/>
    </location>
</feature>
<dbReference type="Proteomes" id="UP000023152">
    <property type="component" value="Unassembled WGS sequence"/>
</dbReference>
<gene>
    <name evidence="3" type="ORF">RFI_30437</name>
</gene>
<name>X6LYG6_RETFI</name>
<organism evidence="3 4">
    <name type="scientific">Reticulomyxa filosa</name>
    <dbReference type="NCBI Taxonomy" id="46433"/>
    <lineage>
        <taxon>Eukaryota</taxon>
        <taxon>Sar</taxon>
        <taxon>Rhizaria</taxon>
        <taxon>Retaria</taxon>
        <taxon>Foraminifera</taxon>
        <taxon>Monothalamids</taxon>
        <taxon>Reticulomyxidae</taxon>
        <taxon>Reticulomyxa</taxon>
    </lineage>
</organism>
<keyword evidence="1" id="KW-0472">Membrane</keyword>
<accession>X6LYG6</accession>
<keyword evidence="4" id="KW-1185">Reference proteome</keyword>
<evidence type="ECO:0000313" key="3">
    <source>
        <dbReference type="EMBL" id="ETO06953.1"/>
    </source>
</evidence>
<keyword evidence="1" id="KW-1133">Transmembrane helix</keyword>
<evidence type="ECO:0000313" key="4">
    <source>
        <dbReference type="Proteomes" id="UP000023152"/>
    </source>
</evidence>
<evidence type="ECO:0000259" key="2">
    <source>
        <dbReference type="Pfam" id="PF07534"/>
    </source>
</evidence>
<keyword evidence="1" id="KW-0812">Transmembrane</keyword>
<evidence type="ECO:0000256" key="1">
    <source>
        <dbReference type="SAM" id="Phobius"/>
    </source>
</evidence>
<proteinExistence type="predicted"/>